<dbReference type="Gene3D" id="3.30.450.40">
    <property type="match status" value="1"/>
</dbReference>
<gene>
    <name evidence="6" type="ORF">ACFOKF_21300</name>
</gene>
<evidence type="ECO:0000256" key="1">
    <source>
        <dbReference type="ARBA" id="ARBA00023015"/>
    </source>
</evidence>
<dbReference type="Pfam" id="PF01614">
    <property type="entry name" value="IclR_C"/>
    <property type="match status" value="1"/>
</dbReference>
<dbReference type="Pfam" id="PF09339">
    <property type="entry name" value="HTH_IclR"/>
    <property type="match status" value="1"/>
</dbReference>
<dbReference type="Proteomes" id="UP001595681">
    <property type="component" value="Unassembled WGS sequence"/>
</dbReference>
<evidence type="ECO:0000256" key="3">
    <source>
        <dbReference type="ARBA" id="ARBA00023163"/>
    </source>
</evidence>
<feature type="domain" description="IclR-ED" evidence="5">
    <location>
        <begin position="69"/>
        <end position="258"/>
    </location>
</feature>
<dbReference type="InterPro" id="IPR005471">
    <property type="entry name" value="Tscrpt_reg_IclR_N"/>
</dbReference>
<evidence type="ECO:0000259" key="4">
    <source>
        <dbReference type="PROSITE" id="PS51077"/>
    </source>
</evidence>
<dbReference type="InterPro" id="IPR029016">
    <property type="entry name" value="GAF-like_dom_sf"/>
</dbReference>
<accession>A0ABV7NJM4</accession>
<reference evidence="7" key="1">
    <citation type="journal article" date="2019" name="Int. J. Syst. Evol. Microbiol.">
        <title>The Global Catalogue of Microorganisms (GCM) 10K type strain sequencing project: providing services to taxonomists for standard genome sequencing and annotation.</title>
        <authorList>
            <consortium name="The Broad Institute Genomics Platform"/>
            <consortium name="The Broad Institute Genome Sequencing Center for Infectious Disease"/>
            <person name="Wu L."/>
            <person name="Ma J."/>
        </authorList>
    </citation>
    <scope>NUCLEOTIDE SEQUENCE [LARGE SCALE GENOMIC DNA]</scope>
    <source>
        <strain evidence="7">CCM 7491</strain>
    </source>
</reference>
<dbReference type="PROSITE" id="PS51078">
    <property type="entry name" value="ICLR_ED"/>
    <property type="match status" value="1"/>
</dbReference>
<organism evidence="6 7">
    <name type="scientific">Sphingobium rhizovicinum</name>
    <dbReference type="NCBI Taxonomy" id="432308"/>
    <lineage>
        <taxon>Bacteria</taxon>
        <taxon>Pseudomonadati</taxon>
        <taxon>Pseudomonadota</taxon>
        <taxon>Alphaproteobacteria</taxon>
        <taxon>Sphingomonadales</taxon>
        <taxon>Sphingomonadaceae</taxon>
        <taxon>Sphingobium</taxon>
    </lineage>
</organism>
<keyword evidence="7" id="KW-1185">Reference proteome</keyword>
<dbReference type="InterPro" id="IPR050707">
    <property type="entry name" value="HTH_MetabolicPath_Reg"/>
</dbReference>
<keyword evidence="1" id="KW-0805">Transcription regulation</keyword>
<dbReference type="RefSeq" id="WP_380798551.1">
    <property type="nucleotide sequence ID" value="NZ_JBHRVU010000005.1"/>
</dbReference>
<comment type="caution">
    <text evidence="6">The sequence shown here is derived from an EMBL/GenBank/DDBJ whole genome shotgun (WGS) entry which is preliminary data.</text>
</comment>
<evidence type="ECO:0000256" key="2">
    <source>
        <dbReference type="ARBA" id="ARBA00023125"/>
    </source>
</evidence>
<dbReference type="InterPro" id="IPR036388">
    <property type="entry name" value="WH-like_DNA-bd_sf"/>
</dbReference>
<evidence type="ECO:0000259" key="5">
    <source>
        <dbReference type="PROSITE" id="PS51078"/>
    </source>
</evidence>
<dbReference type="Gene3D" id="1.10.10.10">
    <property type="entry name" value="Winged helix-like DNA-binding domain superfamily/Winged helix DNA-binding domain"/>
    <property type="match status" value="1"/>
</dbReference>
<proteinExistence type="predicted"/>
<dbReference type="PANTHER" id="PTHR30136">
    <property type="entry name" value="HELIX-TURN-HELIX TRANSCRIPTIONAL REGULATOR, ICLR FAMILY"/>
    <property type="match status" value="1"/>
</dbReference>
<evidence type="ECO:0000313" key="7">
    <source>
        <dbReference type="Proteomes" id="UP001595681"/>
    </source>
</evidence>
<keyword evidence="2" id="KW-0238">DNA-binding</keyword>
<dbReference type="InterPro" id="IPR014757">
    <property type="entry name" value="Tscrpt_reg_IclR_C"/>
</dbReference>
<dbReference type="SUPFAM" id="SSF55781">
    <property type="entry name" value="GAF domain-like"/>
    <property type="match status" value="1"/>
</dbReference>
<keyword evidence="3" id="KW-0804">Transcription</keyword>
<dbReference type="SMART" id="SM00346">
    <property type="entry name" value="HTH_ICLR"/>
    <property type="match status" value="1"/>
</dbReference>
<dbReference type="InterPro" id="IPR036390">
    <property type="entry name" value="WH_DNA-bd_sf"/>
</dbReference>
<dbReference type="InterPro" id="IPR011991">
    <property type="entry name" value="ArsR-like_HTH"/>
</dbReference>
<evidence type="ECO:0000313" key="6">
    <source>
        <dbReference type="EMBL" id="MFC3443699.1"/>
    </source>
</evidence>
<sequence>MTEDASIRVIGRALDILRVINLQGAPSMTQIAQAVDLPYPTALRIVRALIEEGVIEREPNRKRYRATALVQALAYGFQSHDALVTQARPHIEALTKSVHWPISVVTRVGNFMVVRDSTSTQTPMTFNHYYPGWQVPLIQSASGRAFLAHTSKDIRDTLIAHIEDSGTEHEIRMLRAFESSGEADKIRRQGYAAVARTAYSANPGRTSSFAVPIFCEEEVLGTLTLVFFAAAMTLDDAVTRYLPHLRATAHSIGTDMIGRA</sequence>
<protein>
    <submittedName>
        <fullName evidence="6">Helix-turn-helix domain-containing protein</fullName>
    </submittedName>
</protein>
<dbReference type="PANTHER" id="PTHR30136:SF23">
    <property type="entry name" value="DNA-BINDING TRANSCRIPTIONAL ACTIVATOR MHPR"/>
    <property type="match status" value="1"/>
</dbReference>
<name>A0ABV7NJM4_9SPHN</name>
<dbReference type="PROSITE" id="PS51077">
    <property type="entry name" value="HTH_ICLR"/>
    <property type="match status" value="1"/>
</dbReference>
<dbReference type="CDD" id="cd00090">
    <property type="entry name" value="HTH_ARSR"/>
    <property type="match status" value="1"/>
</dbReference>
<feature type="domain" description="HTH iclR-type" evidence="4">
    <location>
        <begin position="7"/>
        <end position="68"/>
    </location>
</feature>
<dbReference type="SUPFAM" id="SSF46785">
    <property type="entry name" value="Winged helix' DNA-binding domain"/>
    <property type="match status" value="1"/>
</dbReference>
<dbReference type="EMBL" id="JBHRVU010000005">
    <property type="protein sequence ID" value="MFC3443699.1"/>
    <property type="molecule type" value="Genomic_DNA"/>
</dbReference>